<evidence type="ECO:0000256" key="5">
    <source>
        <dbReference type="ARBA" id="ARBA00022692"/>
    </source>
</evidence>
<dbReference type="Pfam" id="PF00593">
    <property type="entry name" value="TonB_dep_Rec_b-barrel"/>
    <property type="match status" value="1"/>
</dbReference>
<evidence type="ECO:0000256" key="11">
    <source>
        <dbReference type="ARBA" id="ARBA00023237"/>
    </source>
</evidence>
<dbReference type="GO" id="GO:0009279">
    <property type="term" value="C:cell outer membrane"/>
    <property type="evidence" value="ECO:0007669"/>
    <property type="project" value="UniProtKB-SubCell"/>
</dbReference>
<evidence type="ECO:0000259" key="17">
    <source>
        <dbReference type="Pfam" id="PF00593"/>
    </source>
</evidence>
<keyword evidence="20" id="KW-1185">Reference proteome</keyword>
<dbReference type="InterPro" id="IPR036942">
    <property type="entry name" value="Beta-barrel_TonB_sf"/>
</dbReference>
<evidence type="ECO:0000256" key="15">
    <source>
        <dbReference type="SAM" id="MobiDB-lite"/>
    </source>
</evidence>
<comment type="caution">
    <text evidence="19">The sequence shown here is derived from an EMBL/GenBank/DDBJ whole genome shotgun (WGS) entry which is preliminary data.</text>
</comment>
<dbReference type="PROSITE" id="PS52016">
    <property type="entry name" value="TONB_DEPENDENT_REC_3"/>
    <property type="match status" value="1"/>
</dbReference>
<evidence type="ECO:0000256" key="7">
    <source>
        <dbReference type="ARBA" id="ARBA00023004"/>
    </source>
</evidence>
<comment type="subcellular location">
    <subcellularLocation>
        <location evidence="1 12">Cell outer membrane</location>
        <topology evidence="1 12">Multi-pass membrane protein</topology>
    </subcellularLocation>
</comment>
<dbReference type="PANTHER" id="PTHR32552">
    <property type="entry name" value="FERRICHROME IRON RECEPTOR-RELATED"/>
    <property type="match status" value="1"/>
</dbReference>
<dbReference type="Gene3D" id="2.40.170.20">
    <property type="entry name" value="TonB-dependent receptor, beta-barrel domain"/>
    <property type="match status" value="1"/>
</dbReference>
<dbReference type="AlphaFoldDB" id="A0A437H1K9"/>
<proteinExistence type="inferred from homology"/>
<keyword evidence="19" id="KW-0675">Receptor</keyword>
<dbReference type="InterPro" id="IPR037066">
    <property type="entry name" value="Plug_dom_sf"/>
</dbReference>
<dbReference type="InterPro" id="IPR039426">
    <property type="entry name" value="TonB-dep_rcpt-like"/>
</dbReference>
<comment type="similarity">
    <text evidence="12 14">Belongs to the TonB-dependent receptor family.</text>
</comment>
<dbReference type="GO" id="GO:0006826">
    <property type="term" value="P:iron ion transport"/>
    <property type="evidence" value="ECO:0007669"/>
    <property type="project" value="UniProtKB-KW"/>
</dbReference>
<keyword evidence="7" id="KW-0408">Iron</keyword>
<keyword evidence="10 12" id="KW-0472">Membrane</keyword>
<keyword evidence="8" id="KW-0406">Ion transport</keyword>
<organism evidence="19 20">
    <name type="scientific">Croceicoccus ponticola</name>
    <dbReference type="NCBI Taxonomy" id="2217664"/>
    <lineage>
        <taxon>Bacteria</taxon>
        <taxon>Pseudomonadati</taxon>
        <taxon>Pseudomonadota</taxon>
        <taxon>Alphaproteobacteria</taxon>
        <taxon>Sphingomonadales</taxon>
        <taxon>Erythrobacteraceae</taxon>
        <taxon>Croceicoccus</taxon>
    </lineage>
</organism>
<evidence type="ECO:0000256" key="12">
    <source>
        <dbReference type="PROSITE-ProRule" id="PRU01360"/>
    </source>
</evidence>
<name>A0A437H1K9_9SPHN</name>
<evidence type="ECO:0000256" key="8">
    <source>
        <dbReference type="ARBA" id="ARBA00023065"/>
    </source>
</evidence>
<evidence type="ECO:0000256" key="6">
    <source>
        <dbReference type="ARBA" id="ARBA00022729"/>
    </source>
</evidence>
<keyword evidence="9 14" id="KW-0798">TonB box</keyword>
<feature type="chain" id="PRO_5019100632" evidence="16">
    <location>
        <begin position="32"/>
        <end position="893"/>
    </location>
</feature>
<gene>
    <name evidence="19" type="ORF">EKN06_04320</name>
</gene>
<accession>A0A437H1K9</accession>
<feature type="domain" description="TonB-dependent receptor plug" evidence="18">
    <location>
        <begin position="74"/>
        <end position="182"/>
    </location>
</feature>
<evidence type="ECO:0000256" key="3">
    <source>
        <dbReference type="ARBA" id="ARBA00022452"/>
    </source>
</evidence>
<dbReference type="InterPro" id="IPR012910">
    <property type="entry name" value="Plug_dom"/>
</dbReference>
<evidence type="ECO:0000256" key="14">
    <source>
        <dbReference type="RuleBase" id="RU003357"/>
    </source>
</evidence>
<feature type="domain" description="TonB-dependent receptor-like beta-barrel" evidence="17">
    <location>
        <begin position="308"/>
        <end position="856"/>
    </location>
</feature>
<dbReference type="InterPro" id="IPR000531">
    <property type="entry name" value="Beta-barrel_TonB"/>
</dbReference>
<sequence length="893" mass="95762">MKPIRSGRVAFRLALCAGTAAIVTVATPAMAQNDDESESSSTTEYAAPASEDSRNEVNDSNAIIVTATKRARTLQDTPVAVTVATEEQLERAEIRDLKDLASIAPSLKVTQLQSSANTNFSIRGFGNGANNAGIEPSVGVFVDGVYRSRSAARINDLPDLQRIEVLKGPQSTLFGKNASAGVISVVTAEPRFTFGGEAEVSYGNFDAMVAKASVYGPLTDKIAASIGGGINKRDGYFTDLGTGGKTNERDRWFTRGQLLFEPNGLFKVRLIGDYEKTDENCCANVLLQEGPLGAAITAPAPFGLGAGNSDPNDPYADVIYSNFASTNDIKNWGLSGQVDFGFGPFQLTSITAYRGVDSITDQDSDFTSADLISRNFQDLSIRTFTQEFRASATFGALDMLLGAFYFDENIDQANELYYGDDLRSFANFGIFGLSNGTLTVPGLENLFGRLAGAPGAFDNQFFIGDRGLTEAYTLDNKSISLFGQLDFEVTDRLTLTAGINYTKDKKTFTTDVTSTDVFSSLDLNAFVDGATRAGISQTIGGILDVPGGFASAEQIAAFAAMDFATYQAIAAGAAAAAAPIGNLAQLQYLPPFLNVPNSVESGKTNDDDISFTLRAAYDLTDSLNTYVTYATGYKAPSVNLSRDSLPFPADRTAIETAGIGVVNQQYGSRYAGAEDSKLMEFGLKGDFDVASFAFALFRQTITGFQSNIFTGTGFYLANAGKQQATGFEFEGMVRPVEPLQLRLAVTYLDSKYKDFPLSGVGDISGYDVAGVPPISATWSAQYTHEFANGNALIARGDYHYESDVAPVEGLPGFIEFGQDAAIAAAQQFTREVNDVNASLAYIMNNGFQVSVWGRNLLNDRYLLSIFDTPIQPLSISGYPSQPRTYGVTARYKF</sequence>
<dbReference type="Gene3D" id="2.170.130.10">
    <property type="entry name" value="TonB-dependent receptor, plug domain"/>
    <property type="match status" value="1"/>
</dbReference>
<reference evidence="19 20" key="1">
    <citation type="submission" date="2018-12" db="EMBL/GenBank/DDBJ databases">
        <title>Croceicoccus ponticola sp. nov., a lipolytic bacterium isolated from seawater.</title>
        <authorList>
            <person name="Yoon J.-H."/>
        </authorList>
    </citation>
    <scope>NUCLEOTIDE SEQUENCE [LARGE SCALE GENOMIC DNA]</scope>
    <source>
        <strain evidence="19 20">GM-16</strain>
    </source>
</reference>
<dbReference type="InterPro" id="IPR010917">
    <property type="entry name" value="TonB_rcpt_CS"/>
</dbReference>
<evidence type="ECO:0000256" key="9">
    <source>
        <dbReference type="ARBA" id="ARBA00023077"/>
    </source>
</evidence>
<feature type="region of interest" description="Disordered" evidence="15">
    <location>
        <begin position="32"/>
        <end position="60"/>
    </location>
</feature>
<keyword evidence="2 12" id="KW-0813">Transport</keyword>
<evidence type="ECO:0000313" key="19">
    <source>
        <dbReference type="EMBL" id="RVQ69412.1"/>
    </source>
</evidence>
<evidence type="ECO:0000256" key="2">
    <source>
        <dbReference type="ARBA" id="ARBA00022448"/>
    </source>
</evidence>
<keyword evidence="3 12" id="KW-1134">Transmembrane beta strand</keyword>
<evidence type="ECO:0000259" key="18">
    <source>
        <dbReference type="Pfam" id="PF07715"/>
    </source>
</evidence>
<keyword evidence="4" id="KW-0410">Iron transport</keyword>
<evidence type="ECO:0000256" key="16">
    <source>
        <dbReference type="SAM" id="SignalP"/>
    </source>
</evidence>
<feature type="compositionally biased region" description="Low complexity" evidence="15">
    <location>
        <begin position="39"/>
        <end position="50"/>
    </location>
</feature>
<evidence type="ECO:0000313" key="20">
    <source>
        <dbReference type="Proteomes" id="UP000283003"/>
    </source>
</evidence>
<keyword evidence="5 12" id="KW-0812">Transmembrane</keyword>
<evidence type="ECO:0000256" key="4">
    <source>
        <dbReference type="ARBA" id="ARBA00022496"/>
    </source>
</evidence>
<evidence type="ECO:0000256" key="13">
    <source>
        <dbReference type="PROSITE-ProRule" id="PRU10144"/>
    </source>
</evidence>
<evidence type="ECO:0000256" key="1">
    <source>
        <dbReference type="ARBA" id="ARBA00004571"/>
    </source>
</evidence>
<dbReference type="SUPFAM" id="SSF56935">
    <property type="entry name" value="Porins"/>
    <property type="match status" value="1"/>
</dbReference>
<feature type="signal peptide" evidence="16">
    <location>
        <begin position="1"/>
        <end position="31"/>
    </location>
</feature>
<keyword evidence="11 12" id="KW-0998">Cell outer membrane</keyword>
<dbReference type="Pfam" id="PF07715">
    <property type="entry name" value="Plug"/>
    <property type="match status" value="1"/>
</dbReference>
<dbReference type="EMBL" id="RXOL01000001">
    <property type="protein sequence ID" value="RVQ69412.1"/>
    <property type="molecule type" value="Genomic_DNA"/>
</dbReference>
<protein>
    <submittedName>
        <fullName evidence="19">TonB-dependent receptor</fullName>
    </submittedName>
</protein>
<dbReference type="PANTHER" id="PTHR32552:SF81">
    <property type="entry name" value="TONB-DEPENDENT OUTER MEMBRANE RECEPTOR"/>
    <property type="match status" value="1"/>
</dbReference>
<dbReference type="OrthoDB" id="9760333at2"/>
<evidence type="ECO:0000256" key="10">
    <source>
        <dbReference type="ARBA" id="ARBA00023136"/>
    </source>
</evidence>
<dbReference type="PROSITE" id="PS01156">
    <property type="entry name" value="TONB_DEPENDENT_REC_2"/>
    <property type="match status" value="1"/>
</dbReference>
<dbReference type="RefSeq" id="WP_127611603.1">
    <property type="nucleotide sequence ID" value="NZ_RXOL01000001.1"/>
</dbReference>
<keyword evidence="6 16" id="KW-0732">Signal</keyword>
<dbReference type="Proteomes" id="UP000283003">
    <property type="component" value="Unassembled WGS sequence"/>
</dbReference>
<feature type="short sequence motif" description="TonB C-terminal box" evidence="13">
    <location>
        <begin position="876"/>
        <end position="893"/>
    </location>
</feature>